<evidence type="ECO:0000256" key="7">
    <source>
        <dbReference type="ARBA" id="ARBA00022660"/>
    </source>
</evidence>
<evidence type="ECO:0000256" key="2">
    <source>
        <dbReference type="ARBA" id="ARBA00004434"/>
    </source>
</evidence>
<protein>
    <recommendedName>
        <fullName evidence="5">NADH dehydrogenase [ubiquinone] 1 beta subcomplex subunit 5, mitochondrial</fullName>
    </recommendedName>
    <alternativeName>
        <fullName evidence="16">Complex I-SGDH</fullName>
    </alternativeName>
    <alternativeName>
        <fullName evidence="15">NADH-ubiquinone oxidoreductase SGDH subunit</fullName>
    </alternativeName>
</protein>
<evidence type="ECO:0000256" key="8">
    <source>
        <dbReference type="ARBA" id="ARBA00022692"/>
    </source>
</evidence>
<keyword evidence="18" id="KW-1185">Reference proteome</keyword>
<keyword evidence="10" id="KW-0809">Transit peptide</keyword>
<dbReference type="PANTHER" id="PTHR13178">
    <property type="entry name" value="NADH-UBIQUINONE OXIDOREDUCTASE SGDH SUBUNIT"/>
    <property type="match status" value="1"/>
</dbReference>
<evidence type="ECO:0000256" key="6">
    <source>
        <dbReference type="ARBA" id="ARBA00022448"/>
    </source>
</evidence>
<accession>A0ABM1M310</accession>
<keyword evidence="12 17" id="KW-1133">Transmembrane helix</keyword>
<evidence type="ECO:0000313" key="19">
    <source>
        <dbReference type="RefSeq" id="XP_017768960.1"/>
    </source>
</evidence>
<comment type="similarity">
    <text evidence="3">Belongs to the complex I NDUFB5 subunit family.</text>
</comment>
<evidence type="ECO:0000256" key="15">
    <source>
        <dbReference type="ARBA" id="ARBA00032395"/>
    </source>
</evidence>
<keyword evidence="11" id="KW-0249">Electron transport</keyword>
<keyword evidence="6" id="KW-0813">Transport</keyword>
<evidence type="ECO:0000256" key="16">
    <source>
        <dbReference type="ARBA" id="ARBA00032550"/>
    </source>
</evidence>
<dbReference type="Proteomes" id="UP000695000">
    <property type="component" value="Unplaced"/>
</dbReference>
<dbReference type="PANTHER" id="PTHR13178:SF0">
    <property type="entry name" value="NADH DEHYDROGENASE [UBIQUINONE] 1 BETA SUBCOMPLEX SUBUNIT 5, MITOCHONDRIAL"/>
    <property type="match status" value="1"/>
</dbReference>
<evidence type="ECO:0000256" key="5">
    <source>
        <dbReference type="ARBA" id="ARBA00015175"/>
    </source>
</evidence>
<keyword evidence="13" id="KW-0496">Mitochondrion</keyword>
<organism evidence="18 19">
    <name type="scientific">Nicrophorus vespilloides</name>
    <name type="common">Boreal carrion beetle</name>
    <dbReference type="NCBI Taxonomy" id="110193"/>
    <lineage>
        <taxon>Eukaryota</taxon>
        <taxon>Metazoa</taxon>
        <taxon>Ecdysozoa</taxon>
        <taxon>Arthropoda</taxon>
        <taxon>Hexapoda</taxon>
        <taxon>Insecta</taxon>
        <taxon>Pterygota</taxon>
        <taxon>Neoptera</taxon>
        <taxon>Endopterygota</taxon>
        <taxon>Coleoptera</taxon>
        <taxon>Polyphaga</taxon>
        <taxon>Staphyliniformia</taxon>
        <taxon>Silphidae</taxon>
        <taxon>Nicrophorinae</taxon>
        <taxon>Nicrophorus</taxon>
    </lineage>
</organism>
<comment type="subunit">
    <text evidence="4">Complex I is composed of 45 different subunits.</text>
</comment>
<evidence type="ECO:0000256" key="12">
    <source>
        <dbReference type="ARBA" id="ARBA00022989"/>
    </source>
</evidence>
<evidence type="ECO:0000256" key="1">
    <source>
        <dbReference type="ARBA" id="ARBA00003195"/>
    </source>
</evidence>
<evidence type="ECO:0000256" key="11">
    <source>
        <dbReference type="ARBA" id="ARBA00022982"/>
    </source>
</evidence>
<reference evidence="19" key="1">
    <citation type="submission" date="2025-08" db="UniProtKB">
        <authorList>
            <consortium name="RefSeq"/>
        </authorList>
    </citation>
    <scope>IDENTIFICATION</scope>
    <source>
        <tissue evidence="19">Whole Larva</tissue>
    </source>
</reference>
<dbReference type="GeneID" id="108557088"/>
<evidence type="ECO:0000256" key="14">
    <source>
        <dbReference type="ARBA" id="ARBA00023136"/>
    </source>
</evidence>
<gene>
    <name evidence="19" type="primary">LOC108557088</name>
</gene>
<evidence type="ECO:0000256" key="4">
    <source>
        <dbReference type="ARBA" id="ARBA00011533"/>
    </source>
</evidence>
<keyword evidence="8 17" id="KW-0812">Transmembrane</keyword>
<evidence type="ECO:0000256" key="9">
    <source>
        <dbReference type="ARBA" id="ARBA00022792"/>
    </source>
</evidence>
<dbReference type="InterPro" id="IPR019173">
    <property type="entry name" value="NADH_UbQ_OxRdtase_B5_su"/>
</dbReference>
<keyword evidence="7" id="KW-0679">Respiratory chain</keyword>
<dbReference type="RefSeq" id="XP_017768960.1">
    <property type="nucleotide sequence ID" value="XM_017913471.1"/>
</dbReference>
<dbReference type="Pfam" id="PF09781">
    <property type="entry name" value="NDUF_B5"/>
    <property type="match status" value="1"/>
</dbReference>
<evidence type="ECO:0000256" key="10">
    <source>
        <dbReference type="ARBA" id="ARBA00022946"/>
    </source>
</evidence>
<keyword evidence="9" id="KW-0999">Mitochondrion inner membrane</keyword>
<feature type="transmembrane region" description="Helical" evidence="17">
    <location>
        <begin position="52"/>
        <end position="72"/>
    </location>
</feature>
<name>A0ABM1M310_NICVS</name>
<evidence type="ECO:0000256" key="13">
    <source>
        <dbReference type="ARBA" id="ARBA00023128"/>
    </source>
</evidence>
<evidence type="ECO:0000256" key="3">
    <source>
        <dbReference type="ARBA" id="ARBA00007152"/>
    </source>
</evidence>
<proteinExistence type="inferred from homology"/>
<evidence type="ECO:0000313" key="18">
    <source>
        <dbReference type="Proteomes" id="UP000695000"/>
    </source>
</evidence>
<comment type="subcellular location">
    <subcellularLocation>
        <location evidence="2">Mitochondrion inner membrane</location>
        <topology evidence="2">Single-pass membrane protein</topology>
    </subcellularLocation>
</comment>
<comment type="function">
    <text evidence="1">Accessory subunit of the mitochondrial membrane respiratory chain NADH dehydrogenase (Complex I), that is believed not to be involved in catalysis. Complex I functions in the transfer of electrons from NADH to the respiratory chain. The immediate electron acceptor for the enzyme is believed to be ubiquinone.</text>
</comment>
<evidence type="ECO:0000256" key="17">
    <source>
        <dbReference type="SAM" id="Phobius"/>
    </source>
</evidence>
<sequence>MVNWSAFRPLLTSPFLKNALNGAVKRNMSDHRVIPMQPSKWQWNKFKDLMNFYVLLGVIPLGAITLGTNIFIGPATLTKVPEDYTPKYWEYYRHPITRFIARYILNDPQQDYEKYLHMLYEESERARLRQIERMILNRMEKNEDYQAYYYRPVLAKYHRMSKDAADYLKTIRGD</sequence>
<keyword evidence="14 17" id="KW-0472">Membrane</keyword>